<dbReference type="GO" id="GO:0005980">
    <property type="term" value="P:glycogen catabolic process"/>
    <property type="evidence" value="ECO:0007669"/>
    <property type="project" value="InterPro"/>
</dbReference>
<dbReference type="InterPro" id="IPR014756">
    <property type="entry name" value="Ig_E-set"/>
</dbReference>
<sequence>MRKKNYPGRPYPLGATYDGKGINFALFAKHAEGVELCLFTSERSDATEERIPMTERSHDIWHIYLPDLRPGQKYGFRVYGPYIPTEGHRFNPHKLLIDPYAKAIAGAIKWHESIFGYDLGSEEKDTSFNEQDSAPYIPKSVVIDHSFDWGDDKRPNTLYHETIIYETHVKGFTISHAEIPEDIRGTYAAIGHPITIKYLQELGVTAIELMPIHQFVNDGHLQNNGLNNYWGYNTIGFFAPDVKYSSSGVNGEQVIEFKQMVKNLHAGGIEVILDVVYNHTAEGNELGPTLSFKGIDNASYYRLTDDARYYMDYTGTGNTLNANLPNVLQLIMDSLRYWILDMHVDGFRFDLASALAREFHDVNKLSAFFDIIHQDPTISQVKLIAEPWDVGEGGYQVGNFPAGWVEWNGKYRDCIRDFWRGEDSKLGEFASRFTGSSDLYQDDYRKPTASVNFITAHDGFTLTDLVSYNEKHNEANGEGGQDGESHNRSWNCGVEGVTDNQDIMALRMKQKRNFLVTLFLSQGVPMLLGGDELGRTQNGNNNVYCQDNELSWYNWNDADTSLLDFTKRLIHFRQKHPTFCRRKWFMGQKIKGAGVEDIVWFLPEGNIMPDEAWDNDYAKSLAVYLDGRGIRSVDQVGNKIYDDHFYVIFNAYDGTIDYKLPAEKYGQEWTKILDTSNAQLNDEDQCKPGDIVRVEGRSIVLLHAPLIDG</sequence>
<dbReference type="InterPro" id="IPR048644">
    <property type="entry name" value="Isoamylase_C"/>
</dbReference>
<dbReference type="Gene3D" id="2.60.40.10">
    <property type="entry name" value="Immunoglobulins"/>
    <property type="match status" value="1"/>
</dbReference>
<dbReference type="InterPro" id="IPR017853">
    <property type="entry name" value="GH"/>
</dbReference>
<dbReference type="InterPro" id="IPR006047">
    <property type="entry name" value="GH13_cat_dom"/>
</dbReference>
<evidence type="ECO:0000256" key="2">
    <source>
        <dbReference type="ARBA" id="ARBA00022801"/>
    </source>
</evidence>
<dbReference type="EMBL" id="FOAF01000012">
    <property type="protein sequence ID" value="SEM42535.1"/>
    <property type="molecule type" value="Genomic_DNA"/>
</dbReference>
<evidence type="ECO:0000256" key="1">
    <source>
        <dbReference type="ARBA" id="ARBA00008061"/>
    </source>
</evidence>
<dbReference type="SUPFAM" id="SSF51011">
    <property type="entry name" value="Glycosyl hydrolase domain"/>
    <property type="match status" value="1"/>
</dbReference>
<evidence type="ECO:0000256" key="3">
    <source>
        <dbReference type="ARBA" id="ARBA00023295"/>
    </source>
</evidence>
<reference evidence="6" key="1">
    <citation type="submission" date="2016-10" db="EMBL/GenBank/DDBJ databases">
        <authorList>
            <person name="Varghese N."/>
            <person name="Submissions S."/>
        </authorList>
    </citation>
    <scope>NUCLEOTIDE SEQUENCE [LARGE SCALE GENOMIC DNA]</scope>
    <source>
        <strain evidence="6">DSM 18733</strain>
    </source>
</reference>
<dbReference type="Gene3D" id="2.60.40.1180">
    <property type="entry name" value="Golgi alpha-mannosidase II"/>
    <property type="match status" value="1"/>
</dbReference>
<feature type="domain" description="Glycosyl hydrolase family 13 catalytic" evidence="4">
    <location>
        <begin position="166"/>
        <end position="573"/>
    </location>
</feature>
<dbReference type="Gene3D" id="3.20.20.80">
    <property type="entry name" value="Glycosidases"/>
    <property type="match status" value="1"/>
</dbReference>
<dbReference type="STRING" id="407022.SAMN05661044_05162"/>
<dbReference type="InterPro" id="IPR044505">
    <property type="entry name" value="GlgX_Isoamylase_N_E_set"/>
</dbReference>
<dbReference type="GO" id="GO:0004135">
    <property type="term" value="F:amylo-alpha-1,6-glucosidase activity"/>
    <property type="evidence" value="ECO:0007669"/>
    <property type="project" value="InterPro"/>
</dbReference>
<dbReference type="CDD" id="cd11326">
    <property type="entry name" value="AmyAc_Glg_debranch"/>
    <property type="match status" value="1"/>
</dbReference>
<dbReference type="InterPro" id="IPR004193">
    <property type="entry name" value="Glyco_hydro_13_N"/>
</dbReference>
<comment type="similarity">
    <text evidence="1">Belongs to the glycosyl hydrolase 13 family.</text>
</comment>
<dbReference type="SUPFAM" id="SSF51445">
    <property type="entry name" value="(Trans)glycosidases"/>
    <property type="match status" value="1"/>
</dbReference>
<dbReference type="PANTHER" id="PTHR43002">
    <property type="entry name" value="GLYCOGEN DEBRANCHING ENZYME"/>
    <property type="match status" value="1"/>
</dbReference>
<dbReference type="Pfam" id="PF00128">
    <property type="entry name" value="Alpha-amylase"/>
    <property type="match status" value="1"/>
</dbReference>
<keyword evidence="2" id="KW-0378">Hydrolase</keyword>
<keyword evidence="3" id="KW-0326">Glycosidase</keyword>
<dbReference type="SUPFAM" id="SSF81296">
    <property type="entry name" value="E set domains"/>
    <property type="match status" value="1"/>
</dbReference>
<dbReference type="InterPro" id="IPR011837">
    <property type="entry name" value="Glycogen_debranch_GlgX"/>
</dbReference>
<evidence type="ECO:0000259" key="4">
    <source>
        <dbReference type="SMART" id="SM00642"/>
    </source>
</evidence>
<dbReference type="NCBIfam" id="TIGR02100">
    <property type="entry name" value="glgX_debranch"/>
    <property type="match status" value="1"/>
</dbReference>
<evidence type="ECO:0000313" key="5">
    <source>
        <dbReference type="EMBL" id="SEM42535.1"/>
    </source>
</evidence>
<accession>A0A1H7Y9A7</accession>
<gene>
    <name evidence="5" type="ORF">SAMN05661044_05162</name>
</gene>
<organism evidence="5 6">
    <name type="scientific">Olivibacter domesticus</name>
    <name type="common">Pseudosphingobacterium domesticum</name>
    <dbReference type="NCBI Taxonomy" id="407022"/>
    <lineage>
        <taxon>Bacteria</taxon>
        <taxon>Pseudomonadati</taxon>
        <taxon>Bacteroidota</taxon>
        <taxon>Sphingobacteriia</taxon>
        <taxon>Sphingobacteriales</taxon>
        <taxon>Sphingobacteriaceae</taxon>
        <taxon>Olivibacter</taxon>
    </lineage>
</organism>
<dbReference type="InterPro" id="IPR013783">
    <property type="entry name" value="Ig-like_fold"/>
</dbReference>
<name>A0A1H7Y9A7_OLID1</name>
<proteinExistence type="inferred from homology"/>
<dbReference type="RefSeq" id="WP_093331598.1">
    <property type="nucleotide sequence ID" value="NZ_FOAF01000012.1"/>
</dbReference>
<evidence type="ECO:0000313" key="6">
    <source>
        <dbReference type="Proteomes" id="UP000199421"/>
    </source>
</evidence>
<dbReference type="CDD" id="cd02856">
    <property type="entry name" value="E_set_GDE_Isoamylase_N"/>
    <property type="match status" value="1"/>
</dbReference>
<dbReference type="Pfam" id="PF21331">
    <property type="entry name" value="Isoamylase_C"/>
    <property type="match status" value="1"/>
</dbReference>
<dbReference type="SMART" id="SM00642">
    <property type="entry name" value="Aamy"/>
    <property type="match status" value="1"/>
</dbReference>
<dbReference type="InterPro" id="IPR013780">
    <property type="entry name" value="Glyco_hydro_b"/>
</dbReference>
<dbReference type="OrthoDB" id="9761875at2"/>
<dbReference type="Pfam" id="PF02922">
    <property type="entry name" value="CBM_48"/>
    <property type="match status" value="1"/>
</dbReference>
<dbReference type="AlphaFoldDB" id="A0A1H7Y9A7"/>
<protein>
    <submittedName>
        <fullName evidence="5">Isoamylase</fullName>
    </submittedName>
</protein>
<keyword evidence="6" id="KW-1185">Reference proteome</keyword>
<dbReference type="Proteomes" id="UP000199421">
    <property type="component" value="Unassembled WGS sequence"/>
</dbReference>